<feature type="domain" description="SusD-like N-terminal" evidence="8">
    <location>
        <begin position="85"/>
        <end position="255"/>
    </location>
</feature>
<comment type="subcellular location">
    <subcellularLocation>
        <location evidence="1">Cell outer membrane</location>
    </subcellularLocation>
</comment>
<feature type="domain" description="RagB/SusD" evidence="7">
    <location>
        <begin position="383"/>
        <end position="539"/>
    </location>
</feature>
<accession>E7RNC0</accession>
<name>E7RNC0_9BACT</name>
<dbReference type="InterPro" id="IPR011990">
    <property type="entry name" value="TPR-like_helical_dom_sf"/>
</dbReference>
<organism evidence="9 10">
    <name type="scientific">Hoylesella oralis ATCC 33269</name>
    <dbReference type="NCBI Taxonomy" id="873533"/>
    <lineage>
        <taxon>Bacteria</taxon>
        <taxon>Pseudomonadati</taxon>
        <taxon>Bacteroidota</taxon>
        <taxon>Bacteroidia</taxon>
        <taxon>Bacteroidales</taxon>
        <taxon>Prevotellaceae</taxon>
        <taxon>Hoylesella</taxon>
    </lineage>
</organism>
<dbReference type="Pfam" id="PF14322">
    <property type="entry name" value="SusD-like_3"/>
    <property type="match status" value="1"/>
</dbReference>
<evidence type="ECO:0000256" key="3">
    <source>
        <dbReference type="ARBA" id="ARBA00022729"/>
    </source>
</evidence>
<proteinExistence type="inferred from homology"/>
<dbReference type="GO" id="GO:0009279">
    <property type="term" value="C:cell outer membrane"/>
    <property type="evidence" value="ECO:0007669"/>
    <property type="project" value="UniProtKB-SubCell"/>
</dbReference>
<comment type="similarity">
    <text evidence="2">Belongs to the SusD family.</text>
</comment>
<feature type="region of interest" description="Disordered" evidence="6">
    <location>
        <begin position="520"/>
        <end position="540"/>
    </location>
</feature>
<dbReference type="SUPFAM" id="SSF48452">
    <property type="entry name" value="TPR-like"/>
    <property type="match status" value="1"/>
</dbReference>
<dbReference type="eggNOG" id="COG3193">
    <property type="taxonomic scope" value="Bacteria"/>
</dbReference>
<dbReference type="Proteomes" id="UP000005580">
    <property type="component" value="Unassembled WGS sequence"/>
</dbReference>
<keyword evidence="3" id="KW-0732">Signal</keyword>
<evidence type="ECO:0000256" key="2">
    <source>
        <dbReference type="ARBA" id="ARBA00006275"/>
    </source>
</evidence>
<gene>
    <name evidence="9" type="ORF">HMPREF0663_10620</name>
</gene>
<evidence type="ECO:0000259" key="8">
    <source>
        <dbReference type="Pfam" id="PF14322"/>
    </source>
</evidence>
<reference evidence="9" key="1">
    <citation type="submission" date="2011-01" db="EMBL/GenBank/DDBJ databases">
        <authorList>
            <person name="Muzny D."/>
            <person name="Qin X."/>
            <person name="Buhay C."/>
            <person name="Dugan-Rocha S."/>
            <person name="Ding Y."/>
            <person name="Chen G."/>
            <person name="Hawes A."/>
            <person name="Holder M."/>
            <person name="Jhangiani S."/>
            <person name="Johnson A."/>
            <person name="Khan Z."/>
            <person name="Li Z."/>
            <person name="Liu W."/>
            <person name="Liu X."/>
            <person name="Perez L."/>
            <person name="Shen H."/>
            <person name="Wang Q."/>
            <person name="Watt J."/>
            <person name="Xi L."/>
            <person name="Xin Y."/>
            <person name="Zhou J."/>
            <person name="Deng J."/>
            <person name="Jiang H."/>
            <person name="Liu Y."/>
            <person name="Qu J."/>
            <person name="Song X.-Z."/>
            <person name="Zhang L."/>
            <person name="Villasana D."/>
            <person name="Johnson A."/>
            <person name="Liu J."/>
            <person name="Liyanage D."/>
            <person name="Lorensuhewa L."/>
            <person name="Robinson T."/>
            <person name="Song A."/>
            <person name="Song B.-B."/>
            <person name="Dinh H."/>
            <person name="Thornton R."/>
            <person name="Coyle M."/>
            <person name="Francisco L."/>
            <person name="Jackson L."/>
            <person name="Javaid M."/>
            <person name="Korchina V."/>
            <person name="Kovar C."/>
            <person name="Mata R."/>
            <person name="Mathew T."/>
            <person name="Ngo R."/>
            <person name="Nguyen L."/>
            <person name="Nguyen N."/>
            <person name="Okwuonu G."/>
            <person name="Ongeri F."/>
            <person name="Pham C."/>
            <person name="Simmons D."/>
            <person name="Wilczek-Boney K."/>
            <person name="Hale W."/>
            <person name="Jakkamsetti A."/>
            <person name="Pham P."/>
            <person name="Ruth R."/>
            <person name="San Lucas F."/>
            <person name="Warren J."/>
            <person name="Zhang J."/>
            <person name="Zhao Z."/>
            <person name="Zhou C."/>
            <person name="Zhu D."/>
            <person name="Lee S."/>
            <person name="Bess C."/>
            <person name="Blankenburg K."/>
            <person name="Forbes L."/>
            <person name="Fu Q."/>
            <person name="Gubbala S."/>
            <person name="Hirani K."/>
            <person name="Jayaseelan J.C."/>
            <person name="Lara F."/>
            <person name="Munidasa M."/>
            <person name="Palculict T."/>
            <person name="Patil S."/>
            <person name="Pu L.-L."/>
            <person name="Saada N."/>
            <person name="Tang L."/>
            <person name="Weissenberger G."/>
            <person name="Zhu Y."/>
            <person name="Hemphill L."/>
            <person name="Shang Y."/>
            <person name="Youmans B."/>
            <person name="Ayvaz T."/>
            <person name="Ross M."/>
            <person name="Santibanez J."/>
            <person name="Aqrawi P."/>
            <person name="Gross S."/>
            <person name="Joshi V."/>
            <person name="Fowler G."/>
            <person name="Nazareth L."/>
            <person name="Reid J."/>
            <person name="Worley K."/>
            <person name="Petrosino J."/>
            <person name="Highlander S."/>
            <person name="Gibbs R."/>
        </authorList>
    </citation>
    <scope>NUCLEOTIDE SEQUENCE [LARGE SCALE GENOMIC DNA]</scope>
    <source>
        <strain evidence="9">ATCC 33269</strain>
    </source>
</reference>
<evidence type="ECO:0000256" key="6">
    <source>
        <dbReference type="SAM" id="MobiDB-lite"/>
    </source>
</evidence>
<dbReference type="InterPro" id="IPR012944">
    <property type="entry name" value="SusD_RagB_dom"/>
</dbReference>
<dbReference type="Gene3D" id="1.25.40.390">
    <property type="match status" value="1"/>
</dbReference>
<evidence type="ECO:0000313" key="9">
    <source>
        <dbReference type="EMBL" id="EFZ38251.1"/>
    </source>
</evidence>
<dbReference type="PROSITE" id="PS51257">
    <property type="entry name" value="PROKAR_LIPOPROTEIN"/>
    <property type="match status" value="1"/>
</dbReference>
<dbReference type="AlphaFoldDB" id="E7RNC0"/>
<feature type="compositionally biased region" description="Polar residues" evidence="6">
    <location>
        <begin position="520"/>
        <end position="534"/>
    </location>
</feature>
<dbReference type="STRING" id="28134.SAMN05444288_0254"/>
<keyword evidence="10" id="KW-1185">Reference proteome</keyword>
<evidence type="ECO:0000256" key="1">
    <source>
        <dbReference type="ARBA" id="ARBA00004442"/>
    </source>
</evidence>
<evidence type="ECO:0000256" key="4">
    <source>
        <dbReference type="ARBA" id="ARBA00023136"/>
    </source>
</evidence>
<evidence type="ECO:0000256" key="5">
    <source>
        <dbReference type="ARBA" id="ARBA00023237"/>
    </source>
</evidence>
<dbReference type="Pfam" id="PF07980">
    <property type="entry name" value="SusD_RagB"/>
    <property type="match status" value="1"/>
</dbReference>
<evidence type="ECO:0000313" key="10">
    <source>
        <dbReference type="Proteomes" id="UP000005580"/>
    </source>
</evidence>
<comment type="caution">
    <text evidence="9">The sequence shown here is derived from an EMBL/GenBank/DDBJ whole genome shotgun (WGS) entry which is preliminary data.</text>
</comment>
<dbReference type="InterPro" id="IPR033985">
    <property type="entry name" value="SusD-like_N"/>
</dbReference>
<sequence length="540" mass="60839">MMFMKKINQSILGVVFLGLGILSLVSCIDETEPMNGTATTKQIERSPSATRALANALPAYFNYVWNRSAHYSFGYGAIMHIRDVMTADMAIAESNYDQFDMYEKNTYLGTEYQSVQFIWNYYYGFVLAANNLVGGVNPESATSEQLGYLGVGYAFRALCYLDLARMYEFLPNDKFTDGKNEVGNTVTNLTVPIVTDQTSEQDARNTPRATRDQMKEFILSDLNKAEQYIGKLTDTSGKIMPDSACVLGLKARFYMWIEDYPHAQEYARKAINASKLSPMTQEQALNTTTGFNVNDPWMWGAKQTSDDISVRTGIINWTSFASNETSFGYAGGGGVYSMIGRAIYDRISDTDWRKLEWKAPTGSTLADKVSFLSSTYKQQLPTYASVKFRPGSGNDRESSVAAATCYPIMRVEEMYFIEAEAAAHQNAATGKQLLETFMKTYRDPSYTTSASTQDEVIEEVVFQKRVELWGEGQSFYDIKRLNYSVTRSYQGNNFYELCRFNTNGRPAWMNIVLVRNETNNNKGVVGYNNPNPSDKYQPIP</sequence>
<dbReference type="HOGENOM" id="CLU_015553_3_2_10"/>
<protein>
    <submittedName>
        <fullName evidence="9">Uncharacterized protein</fullName>
    </submittedName>
</protein>
<evidence type="ECO:0000259" key="7">
    <source>
        <dbReference type="Pfam" id="PF07980"/>
    </source>
</evidence>
<dbReference type="EMBL" id="AEPE02000002">
    <property type="protein sequence ID" value="EFZ38251.1"/>
    <property type="molecule type" value="Genomic_DNA"/>
</dbReference>
<keyword evidence="4" id="KW-0472">Membrane</keyword>
<keyword evidence="5" id="KW-0998">Cell outer membrane</keyword>